<dbReference type="EMBL" id="JAYFUH010000246">
    <property type="protein sequence ID" value="MEA5668357.1"/>
    <property type="molecule type" value="Genomic_DNA"/>
</dbReference>
<feature type="transmembrane region" description="Helical" evidence="1">
    <location>
        <begin position="104"/>
        <end position="124"/>
    </location>
</feature>
<evidence type="ECO:0000313" key="2">
    <source>
        <dbReference type="EMBL" id="MEA5668357.1"/>
    </source>
</evidence>
<accession>A0ABU5V5Z2</accession>
<protein>
    <recommendedName>
        <fullName evidence="4">Transmembrane protein</fullName>
    </recommendedName>
</protein>
<dbReference type="Proteomes" id="UP001301653">
    <property type="component" value="Unassembled WGS sequence"/>
</dbReference>
<keyword evidence="1" id="KW-0472">Membrane</keyword>
<sequence length="192" mass="21474">MSPPDLPTATPRRSSADRFIDLTAKLSLALGALGIVWCLFQLLMVALLGRLDIVALMQRDGLVVPDWIQWTDAHAFSLSVALLLFCIAFVVVCWAMLKRHEWGRIGFIVFLLLVALGNFAFIPVMDSMFNSMLTIFPADFLSSPQGAEMRAQMAFSRWSLLITLLVSSLAIAALHGWLAIKLQRRDVRDLFH</sequence>
<keyword evidence="1" id="KW-1133">Transmembrane helix</keyword>
<dbReference type="RefSeq" id="WP_323439038.1">
    <property type="nucleotide sequence ID" value="NZ_JAYFUH010000246.1"/>
</dbReference>
<feature type="transmembrane region" description="Helical" evidence="1">
    <location>
        <begin position="158"/>
        <end position="180"/>
    </location>
</feature>
<organism evidence="2 3">
    <name type="scientific">Stenotrophomonas capsici</name>
    <dbReference type="NCBI Taxonomy" id="3110230"/>
    <lineage>
        <taxon>Bacteria</taxon>
        <taxon>Pseudomonadati</taxon>
        <taxon>Pseudomonadota</taxon>
        <taxon>Gammaproteobacteria</taxon>
        <taxon>Lysobacterales</taxon>
        <taxon>Lysobacteraceae</taxon>
        <taxon>Stenotrophomonas</taxon>
    </lineage>
</organism>
<feature type="transmembrane region" description="Helical" evidence="1">
    <location>
        <begin position="28"/>
        <end position="53"/>
    </location>
</feature>
<name>A0ABU5V5Z2_9GAMM</name>
<keyword evidence="3" id="KW-1185">Reference proteome</keyword>
<keyword evidence="1" id="KW-0812">Transmembrane</keyword>
<feature type="transmembrane region" description="Helical" evidence="1">
    <location>
        <begin position="73"/>
        <end position="97"/>
    </location>
</feature>
<proteinExistence type="predicted"/>
<evidence type="ECO:0000313" key="3">
    <source>
        <dbReference type="Proteomes" id="UP001301653"/>
    </source>
</evidence>
<evidence type="ECO:0008006" key="4">
    <source>
        <dbReference type="Google" id="ProtNLM"/>
    </source>
</evidence>
<reference evidence="2 3" key="1">
    <citation type="submission" date="2023-12" db="EMBL/GenBank/DDBJ databases">
        <title>Stenotrophomonas guangdongensis sp. nov., isolated from wilted pepper plants (Capsicum annuum).</title>
        <authorList>
            <person name="Qiu M."/>
            <person name="Li Y."/>
            <person name="Liu Q."/>
            <person name="Zhang X."/>
            <person name="Huang Y."/>
            <person name="Guo R."/>
            <person name="Hu M."/>
            <person name="Zhou J."/>
            <person name="Zhou X."/>
        </authorList>
    </citation>
    <scope>NUCLEOTIDE SEQUENCE [LARGE SCALE GENOMIC DNA]</scope>
    <source>
        <strain evidence="2 3">MH1</strain>
    </source>
</reference>
<comment type="caution">
    <text evidence="2">The sequence shown here is derived from an EMBL/GenBank/DDBJ whole genome shotgun (WGS) entry which is preliminary data.</text>
</comment>
<evidence type="ECO:0000256" key="1">
    <source>
        <dbReference type="SAM" id="Phobius"/>
    </source>
</evidence>
<gene>
    <name evidence="2" type="ORF">VA603_12480</name>
</gene>